<name>A0A379CA07_9PAST</name>
<protein>
    <submittedName>
        <fullName evidence="9">H+/gluconate symporter and related permeases</fullName>
    </submittedName>
</protein>
<evidence type="ECO:0000256" key="4">
    <source>
        <dbReference type="ARBA" id="ARBA00022989"/>
    </source>
</evidence>
<dbReference type="InterPro" id="IPR018461">
    <property type="entry name" value="Na/H_Antiport_NhaC-like_C"/>
</dbReference>
<feature type="transmembrane region" description="Helical" evidence="6">
    <location>
        <begin position="382"/>
        <end position="407"/>
    </location>
</feature>
<feature type="transmembrane region" description="Helical" evidence="6">
    <location>
        <begin position="442"/>
        <end position="459"/>
    </location>
</feature>
<organism evidence="9 10">
    <name type="scientific">Phocoenobacter uteri</name>
    <dbReference type="NCBI Taxonomy" id="146806"/>
    <lineage>
        <taxon>Bacteria</taxon>
        <taxon>Pseudomonadati</taxon>
        <taxon>Pseudomonadota</taxon>
        <taxon>Gammaproteobacteria</taxon>
        <taxon>Pasteurellales</taxon>
        <taxon>Pasteurellaceae</taxon>
        <taxon>Phocoenobacter</taxon>
    </lineage>
</organism>
<feature type="transmembrane region" description="Helical" evidence="6">
    <location>
        <begin position="108"/>
        <end position="124"/>
    </location>
</feature>
<proteinExistence type="predicted"/>
<dbReference type="EMBL" id="UGTA01000001">
    <property type="protein sequence ID" value="SUB59222.1"/>
    <property type="molecule type" value="Genomic_DNA"/>
</dbReference>
<keyword evidence="4 6" id="KW-1133">Transmembrane helix</keyword>
<evidence type="ECO:0000313" key="9">
    <source>
        <dbReference type="EMBL" id="SUB59222.1"/>
    </source>
</evidence>
<dbReference type="PANTHER" id="PTHR37821">
    <property type="entry name" value="AMINO ACID TRANSPORTER YUIF-RELATED"/>
    <property type="match status" value="1"/>
</dbReference>
<evidence type="ECO:0000256" key="6">
    <source>
        <dbReference type="SAM" id="Phobius"/>
    </source>
</evidence>
<evidence type="ECO:0000256" key="3">
    <source>
        <dbReference type="ARBA" id="ARBA00022692"/>
    </source>
</evidence>
<feature type="domain" description="Putative Na+/H+ antiporter N-terminal" evidence="8">
    <location>
        <begin position="4"/>
        <end position="97"/>
    </location>
</feature>
<feature type="transmembrane region" description="Helical" evidence="6">
    <location>
        <begin position="130"/>
        <end position="147"/>
    </location>
</feature>
<keyword evidence="3 6" id="KW-0812">Transmembrane</keyword>
<evidence type="ECO:0000313" key="10">
    <source>
        <dbReference type="Proteomes" id="UP000255417"/>
    </source>
</evidence>
<evidence type="ECO:0000259" key="8">
    <source>
        <dbReference type="Pfam" id="PF13726"/>
    </source>
</evidence>
<feature type="transmembrane region" description="Helical" evidence="6">
    <location>
        <begin position="258"/>
        <end position="274"/>
    </location>
</feature>
<dbReference type="Pfam" id="PF03553">
    <property type="entry name" value="Na_H_antiporter"/>
    <property type="match status" value="1"/>
</dbReference>
<feature type="transmembrane region" description="Helical" evidence="6">
    <location>
        <begin position="352"/>
        <end position="370"/>
    </location>
</feature>
<comment type="subcellular location">
    <subcellularLocation>
        <location evidence="1">Cell membrane</location>
        <topology evidence="1">Multi-pass membrane protein</topology>
    </subcellularLocation>
</comment>
<dbReference type="InterPro" id="IPR032813">
    <property type="entry name" value="Na_H_antiport_N"/>
</dbReference>
<evidence type="ECO:0000259" key="7">
    <source>
        <dbReference type="Pfam" id="PF03553"/>
    </source>
</evidence>
<dbReference type="GO" id="GO:0005886">
    <property type="term" value="C:plasma membrane"/>
    <property type="evidence" value="ECO:0007669"/>
    <property type="project" value="UniProtKB-SubCell"/>
</dbReference>
<dbReference type="RefSeq" id="WP_115315710.1">
    <property type="nucleotide sequence ID" value="NZ_LWIF01000001.1"/>
</dbReference>
<keyword evidence="5 6" id="KW-0472">Membrane</keyword>
<evidence type="ECO:0000256" key="5">
    <source>
        <dbReference type="ARBA" id="ARBA00023136"/>
    </source>
</evidence>
<evidence type="ECO:0000256" key="2">
    <source>
        <dbReference type="ARBA" id="ARBA00022475"/>
    </source>
</evidence>
<accession>A0A379CA07</accession>
<dbReference type="Proteomes" id="UP000255417">
    <property type="component" value="Unassembled WGS sequence"/>
</dbReference>
<gene>
    <name evidence="9" type="ORF">NCTC12872_01204</name>
</gene>
<feature type="transmembrane region" description="Helical" evidence="6">
    <location>
        <begin position="209"/>
        <end position="229"/>
    </location>
</feature>
<dbReference type="PANTHER" id="PTHR37821:SF1">
    <property type="entry name" value="AMINO ACID TRANSPORTER YUIF-RELATED"/>
    <property type="match status" value="1"/>
</dbReference>
<sequence>MLTNEVVISIIVLLGLSLLRINVILALIISALICGVIGNYGVDGIGFSDAISKTITSFTGGLGGGSETAMNYAVLGAFAVALSKSGVTDLLSYKIIQHFGKQPTGNSVTWFKYILLFVLVAFSMSSQNVIPIHIAFIPIVIPPLLGVMNQLKMDRRAVACALTFGLTATYMLIPAGFGQIFIQSVLVKNINMAGTDLGLTTSVLQVSKAMLIPVFGMILGLLCAFFITYRKPRIYIERRPEPTAESIEQRVKRVKPRHIAISVTAIVITCAVQLATGSTIMGGVAGLIIFALGGIFKLKESNDIFQQGLRLMAMIGFVMIAASGFANVVNSTGGVPELVTALSQTIGAENKGLAAFLMLVVGLFITMGIGSSFSTVPIIASIYVPLCLSFGFTPLATVAIVGVAAALGDAGSPASDSTLGPTSGLNADGKHDHIWDSVVPTFLHFNLPLLTFGWIAAMVL</sequence>
<feature type="domain" description="Na+/H+ antiporter NhaC-like C-terminal" evidence="7">
    <location>
        <begin position="162"/>
        <end position="454"/>
    </location>
</feature>
<feature type="transmembrane region" description="Helical" evidence="6">
    <location>
        <begin position="311"/>
        <end position="332"/>
    </location>
</feature>
<dbReference type="AlphaFoldDB" id="A0A379CA07"/>
<feature type="transmembrane region" description="Helical" evidence="6">
    <location>
        <begin position="69"/>
        <end position="87"/>
    </location>
</feature>
<reference evidence="9 10" key="1">
    <citation type="submission" date="2018-06" db="EMBL/GenBank/DDBJ databases">
        <authorList>
            <consortium name="Pathogen Informatics"/>
            <person name="Doyle S."/>
        </authorList>
    </citation>
    <scope>NUCLEOTIDE SEQUENCE [LARGE SCALE GENOMIC DNA]</scope>
    <source>
        <strain evidence="9 10">NCTC12872</strain>
    </source>
</reference>
<keyword evidence="2" id="KW-1003">Cell membrane</keyword>
<feature type="transmembrane region" description="Helical" evidence="6">
    <location>
        <begin position="7"/>
        <end position="38"/>
    </location>
</feature>
<feature type="transmembrane region" description="Helical" evidence="6">
    <location>
        <begin position="280"/>
        <end position="299"/>
    </location>
</feature>
<feature type="transmembrane region" description="Helical" evidence="6">
    <location>
        <begin position="159"/>
        <end position="182"/>
    </location>
</feature>
<dbReference type="Pfam" id="PF13726">
    <property type="entry name" value="Na_H_antiport_2"/>
    <property type="match status" value="1"/>
</dbReference>
<dbReference type="OrthoDB" id="9772446at2"/>
<keyword evidence="10" id="KW-1185">Reference proteome</keyword>
<evidence type="ECO:0000256" key="1">
    <source>
        <dbReference type="ARBA" id="ARBA00004651"/>
    </source>
</evidence>
<dbReference type="InterPro" id="IPR052576">
    <property type="entry name" value="AA_Transporter-Related"/>
</dbReference>